<evidence type="ECO:0000313" key="2">
    <source>
        <dbReference type="EMBL" id="CAI3994005.1"/>
    </source>
</evidence>
<proteinExistence type="predicted"/>
<comment type="caution">
    <text evidence="2">The sequence shown here is derived from an EMBL/GenBank/DDBJ whole genome shotgun (WGS) entry which is preliminary data.</text>
</comment>
<keyword evidence="1" id="KW-1133">Transmembrane helix</keyword>
<reference evidence="3" key="2">
    <citation type="submission" date="2024-04" db="EMBL/GenBank/DDBJ databases">
        <authorList>
            <person name="Chen Y."/>
            <person name="Shah S."/>
            <person name="Dougan E. K."/>
            <person name="Thang M."/>
            <person name="Chan C."/>
        </authorList>
    </citation>
    <scope>NUCLEOTIDE SEQUENCE [LARGE SCALE GENOMIC DNA]</scope>
</reference>
<evidence type="ECO:0000313" key="4">
    <source>
        <dbReference type="Proteomes" id="UP001152797"/>
    </source>
</evidence>
<evidence type="ECO:0000313" key="3">
    <source>
        <dbReference type="EMBL" id="CAL1147380.1"/>
    </source>
</evidence>
<keyword evidence="1" id="KW-0472">Membrane</keyword>
<dbReference type="Proteomes" id="UP001152797">
    <property type="component" value="Unassembled WGS sequence"/>
</dbReference>
<keyword evidence="1" id="KW-0812">Transmembrane</keyword>
<protein>
    <submittedName>
        <fullName evidence="2">Uncharacterized protein</fullName>
    </submittedName>
</protein>
<organism evidence="2">
    <name type="scientific">Cladocopium goreaui</name>
    <dbReference type="NCBI Taxonomy" id="2562237"/>
    <lineage>
        <taxon>Eukaryota</taxon>
        <taxon>Sar</taxon>
        <taxon>Alveolata</taxon>
        <taxon>Dinophyceae</taxon>
        <taxon>Suessiales</taxon>
        <taxon>Symbiodiniaceae</taxon>
        <taxon>Cladocopium</taxon>
    </lineage>
</organism>
<keyword evidence="4" id="KW-1185">Reference proteome</keyword>
<dbReference type="EMBL" id="CAMXCT020001898">
    <property type="protein sequence ID" value="CAL1147380.1"/>
    <property type="molecule type" value="Genomic_DNA"/>
</dbReference>
<gene>
    <name evidence="2" type="ORF">C1SCF055_LOCUS20690</name>
</gene>
<dbReference type="AlphaFoldDB" id="A0A9P1CM09"/>
<evidence type="ECO:0000256" key="1">
    <source>
        <dbReference type="SAM" id="Phobius"/>
    </source>
</evidence>
<accession>A0A9P1CM09</accession>
<dbReference type="EMBL" id="CAMXCT010001898">
    <property type="protein sequence ID" value="CAI3994005.1"/>
    <property type="molecule type" value="Genomic_DNA"/>
</dbReference>
<dbReference type="EMBL" id="CAMXCT030001898">
    <property type="protein sequence ID" value="CAL4781317.1"/>
    <property type="molecule type" value="Genomic_DNA"/>
</dbReference>
<reference evidence="2" key="1">
    <citation type="submission" date="2022-10" db="EMBL/GenBank/DDBJ databases">
        <authorList>
            <person name="Chen Y."/>
            <person name="Dougan E. K."/>
            <person name="Chan C."/>
            <person name="Rhodes N."/>
            <person name="Thang M."/>
        </authorList>
    </citation>
    <scope>NUCLEOTIDE SEQUENCE</scope>
</reference>
<feature type="transmembrane region" description="Helical" evidence="1">
    <location>
        <begin position="12"/>
        <end position="37"/>
    </location>
</feature>
<name>A0A9P1CM09_9DINO</name>
<sequence>MTECDHRYYWPWVVDVNALAVAGAAYLVLWSLAALTITEASSCRTSFTSSMHVEGDTPLHNAATGCCLLCPWHSLQPAAARLGGGVRTRSRVRRRLCGRTPLQTHHDISQPGHGPPFLLGSFGHGCSSQPQTHRGVFLQKQLHFVHARRRRHRAAQCCNGMLPSMSLAQSATCCCPFRRRSTDTQQGPQTSVWPYSAANSSRHITTWPWASLSSWFKKFGHGCSSQPQTHRGVFLQKQLHFVHARRRRHRAAQCCNGMLPSMSLAQSATCCCPFRRRSTDTQQGPQTSVWPYSAANSSRHITTWPWASLSSWFKKFGHGCSSQPQTHRGVFLQKQLHFVHARRRRHRAAQCCSGMLPSMSVLRHMHSGASGVEIEFVSAALLSMRMRCHVLIAGFEFELS</sequence>